<feature type="region of interest" description="Disordered" evidence="2">
    <location>
        <begin position="1"/>
        <end position="29"/>
    </location>
</feature>
<accession>A0AAW1L9J4</accession>
<protein>
    <submittedName>
        <fullName evidence="3">Uncharacterized protein</fullName>
    </submittedName>
</protein>
<organism evidence="3 4">
    <name type="scientific">Popillia japonica</name>
    <name type="common">Japanese beetle</name>
    <dbReference type="NCBI Taxonomy" id="7064"/>
    <lineage>
        <taxon>Eukaryota</taxon>
        <taxon>Metazoa</taxon>
        <taxon>Ecdysozoa</taxon>
        <taxon>Arthropoda</taxon>
        <taxon>Hexapoda</taxon>
        <taxon>Insecta</taxon>
        <taxon>Pterygota</taxon>
        <taxon>Neoptera</taxon>
        <taxon>Endopterygota</taxon>
        <taxon>Coleoptera</taxon>
        <taxon>Polyphaga</taxon>
        <taxon>Scarabaeiformia</taxon>
        <taxon>Scarabaeidae</taxon>
        <taxon>Rutelinae</taxon>
        <taxon>Popillia</taxon>
    </lineage>
</organism>
<dbReference type="EMBL" id="JASPKY010000144">
    <property type="protein sequence ID" value="KAK9730610.1"/>
    <property type="molecule type" value="Genomic_DNA"/>
</dbReference>
<dbReference type="Proteomes" id="UP001458880">
    <property type="component" value="Unassembled WGS sequence"/>
</dbReference>
<dbReference type="PANTHER" id="PTHR18887">
    <property type="entry name" value="GOLGI-ASSOCIATED PROTEIN GCP360-RELATED"/>
    <property type="match status" value="1"/>
</dbReference>
<reference evidence="3 4" key="1">
    <citation type="journal article" date="2024" name="BMC Genomics">
        <title>De novo assembly and annotation of Popillia japonica's genome with initial clues to its potential as an invasive pest.</title>
        <authorList>
            <person name="Cucini C."/>
            <person name="Boschi S."/>
            <person name="Funari R."/>
            <person name="Cardaioli E."/>
            <person name="Iannotti N."/>
            <person name="Marturano G."/>
            <person name="Paoli F."/>
            <person name="Bruttini M."/>
            <person name="Carapelli A."/>
            <person name="Frati F."/>
            <person name="Nardi F."/>
        </authorList>
    </citation>
    <scope>NUCLEOTIDE SEQUENCE [LARGE SCALE GENOMIC DNA]</scope>
    <source>
        <strain evidence="3">DMR45628</strain>
    </source>
</reference>
<name>A0AAW1L9J4_POPJA</name>
<keyword evidence="4" id="KW-1185">Reference proteome</keyword>
<comment type="caution">
    <text evidence="3">The sequence shown here is derived from an EMBL/GenBank/DDBJ whole genome shotgun (WGS) entry which is preliminary data.</text>
</comment>
<dbReference type="InterPro" id="IPR026202">
    <property type="entry name" value="GOLGB1"/>
</dbReference>
<proteinExistence type="predicted"/>
<evidence type="ECO:0000313" key="3">
    <source>
        <dbReference type="EMBL" id="KAK9730610.1"/>
    </source>
</evidence>
<feature type="coiled-coil region" evidence="1">
    <location>
        <begin position="241"/>
        <end position="506"/>
    </location>
</feature>
<sequence length="1442" mass="167274">MWPGPGPDPGGSTEAGPPSSQELNDLKDQFEQQQLLIAQLKEMLRKSEQTSVTQEKVEKYANTLTKMKARAKRSAKKSEDNKEGTGKRLETPASEKITLLRQQLEEKKITLLRQQLEENRAKLAERGKNQKGIEEMVTQLKAQLDDSQILMNSTPLNLSLSEAKQESYSINSTSQELYNILVNKEKRLSEMTLRIQKLEANILDLQENVKEKDSVIDARTKAITLMSENLSKKGKSTLDALDDTKLQMRKMQENFVELEMQMKKENQKLSSELQQKEGEILSLKQRNMCLEEEQQKLYDQINEIKQNSEDHVDAEYSTSPVNIEKLQLRIQELEAVNLDLVTKQDLIKSENNSYLAEIQKLQKDLDDSNEKCANFELNLQELQKVLEEKQLSVAKNTTTIANLETTIKELETKLSENKEAKLSNLDIKLENPEIIKLKKQLDESNKNMIKVKAQHKSKIKELNKKIDSFKKIHDTNAEIVKLHDENSKLNQKIAELEEEKGALQLKSMEGDTIKDSTLVESVNELEKKISEQAHLLTDKDSSIDQLNKRLEESTREIDELNEKLNLQTVQVKSEINSIQLEEQMDKLELEKQELLKEKEKALEENVALNDKIEGLNKEKQEILIKLESYVQENMELVDKLEKLSAEKVSSAESIEIVEGLTQQEKLELEAYQKHVDNPGDIKANSTEHLDENVELNESVNQLTEETSELLQKIELFTVERREVMEKMEQLSHDNNQLSLKIKEIENNRDVLAETYEQLQNEKEQLDTNLENVKTENCMLSEKIKNLEEENEELKKLPLKEDNIKLNELVQIPDMQNEIEEYKHLIEIQRQEIKELKLQVMGQEFIRNDKLELEAKVSSLQLQYENILSENDSLINKLKEHSEHVCQREDLNEELEKARRRIDEFETKIAANLEEIETYKTALEENKNELISSANLIAELQNNVRALKGEITHYNNEVIHLNSVITDLNTAISHLEMENTANSGNVENVNIMAAQLEELKQTLTQNIEKIHEYEGELENNSITIIELQEKIKALNVKMLETEHLLESKNDELRVVQKEKQEKDTIIQTFKDELNIKNDNFHKAINDMKDKYITLQKQMEANAGCMDNIRQPLENKIHELEVKNKEQLEKMKIIAANLKKKTQALQNLEQKYMEANEKWETEQKEKETLKEIASKNVALENEIQILNEKLSASHNDVANQSVENQKLKEELCDYKQRFNSVENMNTKLSEEISSYIARFEDAQNSIHELKAKISELTTENESIKVSRFSEMEATIRDLTEELSNLHETSHTNSDALRMKIQEMELFIETQDSELTKYKERVNRLEEGLSFMEERRMSLEMTAQRLGAQLEEKTHEYEEVSQTEDMLEKRLGALISHDQIIEKKLQDMTAENVELTKVLKSVTLENDDLTEKLKQLKDLLNTTQHEREALTNLENDVTPNMKEKH</sequence>
<keyword evidence="1" id="KW-0175">Coiled coil</keyword>
<feature type="coiled-coil region" evidence="1">
    <location>
        <begin position="685"/>
        <end position="956"/>
    </location>
</feature>
<dbReference type="PANTHER" id="PTHR18887:SF5">
    <property type="entry name" value="GOLGIN SUBFAMILY B MEMBER 1-LIKE"/>
    <property type="match status" value="1"/>
</dbReference>
<gene>
    <name evidence="3" type="ORF">QE152_g14362</name>
</gene>
<dbReference type="SUPFAM" id="SSF58113">
    <property type="entry name" value="Apolipoprotein A-I"/>
    <property type="match status" value="1"/>
</dbReference>
<feature type="region of interest" description="Disordered" evidence="2">
    <location>
        <begin position="63"/>
        <end position="91"/>
    </location>
</feature>
<evidence type="ECO:0000256" key="2">
    <source>
        <dbReference type="SAM" id="MobiDB-lite"/>
    </source>
</evidence>
<feature type="coiled-coil region" evidence="1">
    <location>
        <begin position="181"/>
        <end position="215"/>
    </location>
</feature>
<feature type="coiled-coil region" evidence="1">
    <location>
        <begin position="985"/>
        <end position="1194"/>
    </location>
</feature>
<feature type="coiled-coil region" evidence="1">
    <location>
        <begin position="1230"/>
        <end position="1433"/>
    </location>
</feature>
<evidence type="ECO:0000313" key="4">
    <source>
        <dbReference type="Proteomes" id="UP001458880"/>
    </source>
</evidence>
<feature type="compositionally biased region" description="Basic and acidic residues" evidence="2">
    <location>
        <begin position="76"/>
        <end position="90"/>
    </location>
</feature>
<dbReference type="GO" id="GO:0005794">
    <property type="term" value="C:Golgi apparatus"/>
    <property type="evidence" value="ECO:0007669"/>
    <property type="project" value="InterPro"/>
</dbReference>
<dbReference type="Gene3D" id="1.10.287.1490">
    <property type="match status" value="1"/>
</dbReference>
<feature type="coiled-coil region" evidence="1">
    <location>
        <begin position="536"/>
        <end position="646"/>
    </location>
</feature>
<evidence type="ECO:0000256" key="1">
    <source>
        <dbReference type="SAM" id="Coils"/>
    </source>
</evidence>